<gene>
    <name evidence="2" type="ORF">AWB83_01798</name>
</gene>
<dbReference type="AlphaFoldDB" id="A0A158AG28"/>
<protein>
    <submittedName>
        <fullName evidence="2">Uncharacterized protein</fullName>
    </submittedName>
</protein>
<reference evidence="2" key="1">
    <citation type="submission" date="2016-01" db="EMBL/GenBank/DDBJ databases">
        <authorList>
            <person name="Peeters C."/>
        </authorList>
    </citation>
    <scope>NUCLEOTIDE SEQUENCE [LARGE SCALE GENOMIC DNA]</scope>
    <source>
        <strain evidence="2">LMG 29326</strain>
    </source>
</reference>
<keyword evidence="3" id="KW-1185">Reference proteome</keyword>
<sequence>MHFAGECKPKPEDVAEKDDGAARDQPWHPVRDAWKRDPSPLLLSLRGFLPADDARVGFFDDADHALHALQSCATMPCFAPCSRNADSKNASGIGGGRS</sequence>
<evidence type="ECO:0000313" key="3">
    <source>
        <dbReference type="Proteomes" id="UP000054978"/>
    </source>
</evidence>
<accession>A0A158AG28</accession>
<name>A0A158AG28_9BURK</name>
<organism evidence="2 3">
    <name type="scientific">Caballeronia ptereochthonis</name>
    <dbReference type="NCBI Taxonomy" id="1777144"/>
    <lineage>
        <taxon>Bacteria</taxon>
        <taxon>Pseudomonadati</taxon>
        <taxon>Pseudomonadota</taxon>
        <taxon>Betaproteobacteria</taxon>
        <taxon>Burkholderiales</taxon>
        <taxon>Burkholderiaceae</taxon>
        <taxon>Caballeronia</taxon>
    </lineage>
</organism>
<proteinExistence type="predicted"/>
<evidence type="ECO:0000313" key="2">
    <source>
        <dbReference type="EMBL" id="SAK56782.1"/>
    </source>
</evidence>
<evidence type="ECO:0000256" key="1">
    <source>
        <dbReference type="SAM" id="MobiDB-lite"/>
    </source>
</evidence>
<dbReference type="STRING" id="1777144.AWB83_01798"/>
<dbReference type="Proteomes" id="UP000054978">
    <property type="component" value="Unassembled WGS sequence"/>
</dbReference>
<dbReference type="EMBL" id="FCOB02000007">
    <property type="protein sequence ID" value="SAK56782.1"/>
    <property type="molecule type" value="Genomic_DNA"/>
</dbReference>
<comment type="caution">
    <text evidence="2">The sequence shown here is derived from an EMBL/GenBank/DDBJ whole genome shotgun (WGS) entry which is preliminary data.</text>
</comment>
<feature type="region of interest" description="Disordered" evidence="1">
    <location>
        <begin position="1"/>
        <end position="33"/>
    </location>
</feature>